<feature type="compositionally biased region" description="Acidic residues" evidence="1">
    <location>
        <begin position="107"/>
        <end position="117"/>
    </location>
</feature>
<dbReference type="AlphaFoldDB" id="A0AAW1QBB7"/>
<feature type="compositionally biased region" description="Low complexity" evidence="1">
    <location>
        <begin position="87"/>
        <end position="100"/>
    </location>
</feature>
<dbReference type="PANTHER" id="PTHR47207">
    <property type="entry name" value="60S ACIDIC RIBOSOMAL PROTEIN P3-1-RELATED"/>
    <property type="match status" value="1"/>
</dbReference>
<dbReference type="Proteomes" id="UP001438707">
    <property type="component" value="Unassembled WGS sequence"/>
</dbReference>
<dbReference type="PANTHER" id="PTHR47207:SF2">
    <property type="entry name" value="LARGE RIBOSOMAL SUBUNIT PROTEIN P3Y-RELATED"/>
    <property type="match status" value="1"/>
</dbReference>
<sequence length="123" mass="12295">MPSFTFICKEDGGSWSAKRFADEEGESLTAEAGDCKSLQKELLSLAQSQGASGSLAQSYSPISPSSAIYQVVIGGPAAVGGGGGGAAAPAAGGAAAPAAAEAKEEAKEEEEEEDEDMGFSLFD</sequence>
<proteinExistence type="predicted"/>
<protein>
    <recommendedName>
        <fullName evidence="4">60S acidic ribosomal protein P3</fullName>
    </recommendedName>
</protein>
<dbReference type="InterPro" id="IPR044252">
    <property type="entry name" value="RPP3"/>
</dbReference>
<dbReference type="EMBL" id="JALJOS010000059">
    <property type="protein sequence ID" value="KAK9818608.1"/>
    <property type="molecule type" value="Genomic_DNA"/>
</dbReference>
<dbReference type="GO" id="GO:0003735">
    <property type="term" value="F:structural constituent of ribosome"/>
    <property type="evidence" value="ECO:0007669"/>
    <property type="project" value="InterPro"/>
</dbReference>
<dbReference type="GO" id="GO:0005840">
    <property type="term" value="C:ribosome"/>
    <property type="evidence" value="ECO:0007669"/>
    <property type="project" value="InterPro"/>
</dbReference>
<name>A0AAW1QBB7_9CHLO</name>
<feature type="region of interest" description="Disordered" evidence="1">
    <location>
        <begin position="81"/>
        <end position="123"/>
    </location>
</feature>
<dbReference type="Pfam" id="PF00428">
    <property type="entry name" value="Ribosomal_60s"/>
    <property type="match status" value="1"/>
</dbReference>
<organism evidence="2 3">
    <name type="scientific">Apatococcus lobatus</name>
    <dbReference type="NCBI Taxonomy" id="904363"/>
    <lineage>
        <taxon>Eukaryota</taxon>
        <taxon>Viridiplantae</taxon>
        <taxon>Chlorophyta</taxon>
        <taxon>core chlorophytes</taxon>
        <taxon>Trebouxiophyceae</taxon>
        <taxon>Chlorellales</taxon>
        <taxon>Chlorellaceae</taxon>
        <taxon>Apatococcus</taxon>
    </lineage>
</organism>
<accession>A0AAW1QBB7</accession>
<evidence type="ECO:0000256" key="1">
    <source>
        <dbReference type="SAM" id="MobiDB-lite"/>
    </source>
</evidence>
<evidence type="ECO:0008006" key="4">
    <source>
        <dbReference type="Google" id="ProtNLM"/>
    </source>
</evidence>
<gene>
    <name evidence="2" type="ORF">WJX74_010375</name>
</gene>
<evidence type="ECO:0000313" key="3">
    <source>
        <dbReference type="Proteomes" id="UP001438707"/>
    </source>
</evidence>
<evidence type="ECO:0000313" key="2">
    <source>
        <dbReference type="EMBL" id="KAK9818608.1"/>
    </source>
</evidence>
<reference evidence="2 3" key="1">
    <citation type="journal article" date="2024" name="Nat. Commun.">
        <title>Phylogenomics reveals the evolutionary origins of lichenization in chlorophyte algae.</title>
        <authorList>
            <person name="Puginier C."/>
            <person name="Libourel C."/>
            <person name="Otte J."/>
            <person name="Skaloud P."/>
            <person name="Haon M."/>
            <person name="Grisel S."/>
            <person name="Petersen M."/>
            <person name="Berrin J.G."/>
            <person name="Delaux P.M."/>
            <person name="Dal Grande F."/>
            <person name="Keller J."/>
        </authorList>
    </citation>
    <scope>NUCLEOTIDE SEQUENCE [LARGE SCALE GENOMIC DNA]</scope>
    <source>
        <strain evidence="2 3">SAG 2145</strain>
    </source>
</reference>
<keyword evidence="3" id="KW-1185">Reference proteome</keyword>
<comment type="caution">
    <text evidence="2">The sequence shown here is derived from an EMBL/GenBank/DDBJ whole genome shotgun (WGS) entry which is preliminary data.</text>
</comment>